<dbReference type="InterPro" id="IPR009057">
    <property type="entry name" value="Homeodomain-like_sf"/>
</dbReference>
<dbReference type="PANTHER" id="PTHR46068">
    <property type="entry name" value="PROTEIN CBG27172"/>
    <property type="match status" value="1"/>
</dbReference>
<gene>
    <name evidence="3" type="ORF">MYCIT1_LOCUS621</name>
</gene>
<comment type="caution">
    <text evidence="3">The sequence shown here is derived from an EMBL/GenBank/DDBJ whole genome shotgun (WGS) entry which is preliminary data.</text>
</comment>
<dbReference type="InterPro" id="IPR036397">
    <property type="entry name" value="RNaseH_sf"/>
</dbReference>
<dbReference type="GO" id="GO:0015074">
    <property type="term" value="P:DNA integration"/>
    <property type="evidence" value="ECO:0007669"/>
    <property type="project" value="InterPro"/>
</dbReference>
<dbReference type="SUPFAM" id="SSF46689">
    <property type="entry name" value="Homeodomain-like"/>
    <property type="match status" value="1"/>
</dbReference>
<dbReference type="Proteomes" id="UP001295794">
    <property type="component" value="Unassembled WGS sequence"/>
</dbReference>
<dbReference type="AlphaFoldDB" id="A0AAD2JU79"/>
<evidence type="ECO:0008006" key="5">
    <source>
        <dbReference type="Google" id="ProtNLM"/>
    </source>
</evidence>
<evidence type="ECO:0000259" key="2">
    <source>
        <dbReference type="Pfam" id="PF13358"/>
    </source>
</evidence>
<dbReference type="InterPro" id="IPR038717">
    <property type="entry name" value="Tc1-like_DDE_dom"/>
</dbReference>
<protein>
    <recommendedName>
        <fullName evidence="5">Transposase</fullName>
    </recommendedName>
</protein>
<evidence type="ECO:0000313" key="3">
    <source>
        <dbReference type="EMBL" id="CAK5262134.1"/>
    </source>
</evidence>
<dbReference type="Pfam" id="PF13358">
    <property type="entry name" value="DDE_3"/>
    <property type="match status" value="1"/>
</dbReference>
<dbReference type="Pfam" id="PF01498">
    <property type="entry name" value="HTH_Tnp_Tc3_2"/>
    <property type="match status" value="1"/>
</dbReference>
<evidence type="ECO:0000259" key="1">
    <source>
        <dbReference type="Pfam" id="PF01498"/>
    </source>
</evidence>
<dbReference type="Gene3D" id="3.30.420.10">
    <property type="entry name" value="Ribonuclease H-like superfamily/Ribonuclease H"/>
    <property type="match status" value="1"/>
</dbReference>
<dbReference type="InterPro" id="IPR002492">
    <property type="entry name" value="Transposase_Tc1-like"/>
</dbReference>
<organism evidence="3 4">
    <name type="scientific">Mycena citricolor</name>
    <dbReference type="NCBI Taxonomy" id="2018698"/>
    <lineage>
        <taxon>Eukaryota</taxon>
        <taxon>Fungi</taxon>
        <taxon>Dikarya</taxon>
        <taxon>Basidiomycota</taxon>
        <taxon>Agaricomycotina</taxon>
        <taxon>Agaricomycetes</taxon>
        <taxon>Agaricomycetidae</taxon>
        <taxon>Agaricales</taxon>
        <taxon>Marasmiineae</taxon>
        <taxon>Mycenaceae</taxon>
        <taxon>Mycena</taxon>
    </lineage>
</organism>
<dbReference type="EMBL" id="CAVNYO010000009">
    <property type="protein sequence ID" value="CAK5262134.1"/>
    <property type="molecule type" value="Genomic_DNA"/>
</dbReference>
<keyword evidence="4" id="KW-1185">Reference proteome</keyword>
<dbReference type="GO" id="GO:0003677">
    <property type="term" value="F:DNA binding"/>
    <property type="evidence" value="ECO:0007669"/>
    <property type="project" value="InterPro"/>
</dbReference>
<name>A0AAD2JU79_9AGAR</name>
<reference evidence="3" key="1">
    <citation type="submission" date="2023-11" db="EMBL/GenBank/DDBJ databases">
        <authorList>
            <person name="De Vega J J."/>
            <person name="De Vega J J."/>
        </authorList>
    </citation>
    <scope>NUCLEOTIDE SEQUENCE</scope>
</reference>
<feature type="domain" description="Transposase Tc1-like" evidence="1">
    <location>
        <begin position="74"/>
        <end position="137"/>
    </location>
</feature>
<dbReference type="PANTHER" id="PTHR46068:SF1">
    <property type="entry name" value="TRANSPOSASE IS30-LIKE HTH DOMAIN-CONTAINING PROTEIN"/>
    <property type="match status" value="1"/>
</dbReference>
<feature type="domain" description="Tc1-like transposase DDE" evidence="2">
    <location>
        <begin position="221"/>
        <end position="307"/>
    </location>
</feature>
<dbReference type="GO" id="GO:0006313">
    <property type="term" value="P:DNA transposition"/>
    <property type="evidence" value="ECO:0007669"/>
    <property type="project" value="InterPro"/>
</dbReference>
<accession>A0AAD2JU79</accession>
<proteinExistence type="predicted"/>
<sequence length="353" mass="40535">MPRSSSYTRHSEESKNQFVGAMTVEPNIKKHAAAHGIPYETARKIWRKYQETGSIENLLLSGRPKKITPAVEKKIAKTARAIRRMPFEDIGNQMDPRISARSVGRVLDKEGLHRRVARVVPYLTEDHKAARLAWAERLASKTDRQWAWVIWSDECYIHLDGGAQRVWVTRTSEEVYDQDCLVPRFKQSPIRVMVWGCIAHDWKGPLIVLEYPGGRGGGMTAERYQKQVLQKVLEDALADVKKQRGSRARIEFQQDGPSCHTAKSTKKWLENHKIPLFPHPASSPDLSPIEPAWHELKKRIRLRQLQSSSFESLKTAILEEWEAMPMEDINKYTRGMRARVQAVLEAQGGHTRY</sequence>
<evidence type="ECO:0000313" key="4">
    <source>
        <dbReference type="Proteomes" id="UP001295794"/>
    </source>
</evidence>